<feature type="domain" description="RNase H type-1" evidence="3">
    <location>
        <begin position="957"/>
        <end position="1111"/>
    </location>
</feature>
<dbReference type="AlphaFoldDB" id="A0A9P6GCM1"/>
<evidence type="ECO:0000256" key="1">
    <source>
        <dbReference type="SAM" id="Coils"/>
    </source>
</evidence>
<evidence type="ECO:0000313" key="4">
    <source>
        <dbReference type="EMBL" id="KAF9731764.1"/>
    </source>
</evidence>
<evidence type="ECO:0000259" key="3">
    <source>
        <dbReference type="PROSITE" id="PS50879"/>
    </source>
</evidence>
<dbReference type="Gene3D" id="1.10.287.1490">
    <property type="match status" value="1"/>
</dbReference>
<keyword evidence="5" id="KW-1185">Reference proteome</keyword>
<evidence type="ECO:0000256" key="2">
    <source>
        <dbReference type="SAM" id="MobiDB-lite"/>
    </source>
</evidence>
<dbReference type="Gene3D" id="3.60.10.10">
    <property type="entry name" value="Endonuclease/exonuclease/phosphatase"/>
    <property type="match status" value="1"/>
</dbReference>
<proteinExistence type="predicted"/>
<feature type="region of interest" description="Disordered" evidence="2">
    <location>
        <begin position="72"/>
        <end position="169"/>
    </location>
</feature>
<dbReference type="EMBL" id="WJXW01000012">
    <property type="protein sequence ID" value="KAF9731764.1"/>
    <property type="molecule type" value="Genomic_DNA"/>
</dbReference>
<dbReference type="OrthoDB" id="3261222at2759"/>
<feature type="compositionally biased region" description="Basic residues" evidence="2">
    <location>
        <begin position="152"/>
        <end position="161"/>
    </location>
</feature>
<reference evidence="4" key="1">
    <citation type="journal article" date="2020" name="Mol. Plant Microbe Interact.">
        <title>Genome Sequence of the Biocontrol Agent Coniothyrium minitans strain Conio (IMI 134523).</title>
        <authorList>
            <person name="Patel D."/>
            <person name="Shittu T.A."/>
            <person name="Baroncelli R."/>
            <person name="Muthumeenakshi S."/>
            <person name="Osborne T.H."/>
            <person name="Janganan T.K."/>
            <person name="Sreenivasaprasad S."/>
        </authorList>
    </citation>
    <scope>NUCLEOTIDE SEQUENCE</scope>
    <source>
        <strain evidence="4">Conio</strain>
    </source>
</reference>
<dbReference type="InterPro" id="IPR002156">
    <property type="entry name" value="RNaseH_domain"/>
</dbReference>
<dbReference type="Gene3D" id="3.30.420.10">
    <property type="entry name" value="Ribonuclease H-like superfamily/Ribonuclease H"/>
    <property type="match status" value="1"/>
</dbReference>
<keyword evidence="1" id="KW-0175">Coiled coil</keyword>
<organism evidence="4 5">
    <name type="scientific">Paraphaeosphaeria minitans</name>
    <dbReference type="NCBI Taxonomy" id="565426"/>
    <lineage>
        <taxon>Eukaryota</taxon>
        <taxon>Fungi</taxon>
        <taxon>Dikarya</taxon>
        <taxon>Ascomycota</taxon>
        <taxon>Pezizomycotina</taxon>
        <taxon>Dothideomycetes</taxon>
        <taxon>Pleosporomycetidae</taxon>
        <taxon>Pleosporales</taxon>
        <taxon>Massarineae</taxon>
        <taxon>Didymosphaeriaceae</taxon>
        <taxon>Paraphaeosphaeria</taxon>
    </lineage>
</organism>
<dbReference type="PROSITE" id="PS50879">
    <property type="entry name" value="RNASE_H_1"/>
    <property type="match status" value="1"/>
</dbReference>
<feature type="compositionally biased region" description="Low complexity" evidence="2">
    <location>
        <begin position="111"/>
        <end position="137"/>
    </location>
</feature>
<dbReference type="Pfam" id="PF14529">
    <property type="entry name" value="Exo_endo_phos_2"/>
    <property type="match status" value="1"/>
</dbReference>
<dbReference type="InterPro" id="IPR036691">
    <property type="entry name" value="Endo/exonu/phosph_ase_sf"/>
</dbReference>
<gene>
    <name evidence="4" type="ORF">PMIN01_10781</name>
</gene>
<dbReference type="Proteomes" id="UP000756921">
    <property type="component" value="Unassembled WGS sequence"/>
</dbReference>
<protein>
    <recommendedName>
        <fullName evidence="3">RNase H type-1 domain-containing protein</fullName>
    </recommendedName>
</protein>
<dbReference type="Pfam" id="PF00075">
    <property type="entry name" value="RNase_H"/>
    <property type="match status" value="1"/>
</dbReference>
<dbReference type="GO" id="GO:0003676">
    <property type="term" value="F:nucleic acid binding"/>
    <property type="evidence" value="ECO:0007669"/>
    <property type="project" value="InterPro"/>
</dbReference>
<evidence type="ECO:0000313" key="5">
    <source>
        <dbReference type="Proteomes" id="UP000756921"/>
    </source>
</evidence>
<dbReference type="CDD" id="cd09276">
    <property type="entry name" value="Rnase_HI_RT_non_LTR"/>
    <property type="match status" value="1"/>
</dbReference>
<feature type="compositionally biased region" description="Polar residues" evidence="2">
    <location>
        <begin position="138"/>
        <end position="151"/>
    </location>
</feature>
<dbReference type="SUPFAM" id="SSF53098">
    <property type="entry name" value="Ribonuclease H-like"/>
    <property type="match status" value="1"/>
</dbReference>
<dbReference type="InterPro" id="IPR036397">
    <property type="entry name" value="RNaseH_sf"/>
</dbReference>
<dbReference type="SUPFAM" id="SSF56219">
    <property type="entry name" value="DNase I-like"/>
    <property type="match status" value="1"/>
</dbReference>
<comment type="caution">
    <text evidence="4">The sequence shown here is derived from an EMBL/GenBank/DDBJ whole genome shotgun (WGS) entry which is preliminary data.</text>
</comment>
<dbReference type="GO" id="GO:0004523">
    <property type="term" value="F:RNA-DNA hybrid ribonuclease activity"/>
    <property type="evidence" value="ECO:0007669"/>
    <property type="project" value="InterPro"/>
</dbReference>
<feature type="region of interest" description="Disordered" evidence="2">
    <location>
        <begin position="279"/>
        <end position="300"/>
    </location>
</feature>
<sequence>MRIQRRKRESLRAAAGRACPMKMFALRVKGAKSGYRAPAGPTTGRERPCWSAMGFRPLHKLEDGLSAKRRGEAAMPTRPGGMTDEPHTNVPLPIVDGDQPVRPQRESRPVTFFDGTTWRGTTTEPTTLDPDAAPDTTRVNQPSNVPANKTNRIARLRSRQRRSPEPPQTRWEEITWLIASLRDVITKQERMIEGIRTNLAALQRQNETLQGQNETLQDQNEALSARVDELGNRIKELQEHSSAHRSQNETLKEGISALKSELQTLGTNRPSWAAIAAQGNTTAPGRPPSVNPSPSQQANEQKLPGISLDLSGVISPQFQISNTKEIRDRVRQAFNSHANTKDIGWFGIARTGADPNRVKICLRTHEEAARIKRHDEWLQSHFRGARVQGEQWYPVKVDRVNKASICDDSRIHLREDAGAKIGAENGVVVRKLRFIGRPNPDKLHCSVVLFLASKQEAEELIRRKYLDVDEPYLFRNQDGEYRVTPQSHPYWTPFLPEHTEGSLRPRAMLWTHRDITARPISTESTDIAALLIELETGPLLAISVYIPAKSDSEDSELNSRLDIIRRTIDTTRRNHDKRVEILIAGDFNRHDQFWGGDLVATSQRQGEGEPIIQLMSELDLQCPLPRGIETWISYNGEHSSTIDLILVTQELASEIQRCTTDSMAHGSDHLAICTEFAIDLTHEKGTPRKLWKKARWDPIRKVVAGELERRSQPDIPGDVDSYCQFVTECIAPAIEKYVPVARPSPYAKRWWTEDLTELRKHYTYWRNKASASRRANTPDPGLQQMAVTCRKRYHDAIRNQRKTHWQDFVAEARNIWTIARYLDPAQCATFARIPAIKTYEGRIGTQAIIGAFRTVALIRAEMEAGIEQLTARMHRQEYKFWVKCHTLPVNHPWWKIRRGIDTKNKRFPSPLQRIAMQLDSVDLTEMERIDPFCIPPWQQGIEAQILEGEEAQKWAEDSDELKVFVDASYRGHNAGVGVYHSARRSDNSVVEHREAVKIGKNAGYTSTHVELTAIQAALELISAIWSPDTIARFGNKARDLTYVIVSDSQSAIRAVSRPSRQSGQAVIRLIVNTTMEIKRRGGPHIRLQWVPAHAMVVGDEIADELAKQATEGTLDPIPGLTLSAALKKTLSCIPKIKLEKPVDIDTALPGKHTKSIYDLQTYKRAAVLCQLRTGKCRLNSYLAKIGATNSDRCTCRGRQPETVRHFVFECPLWKEERKTLQEVAGNRWGDLSFFLGGRSEQRLPSGELLDGKAESWKPNLDVVNQTIEFAMATGRLC</sequence>
<dbReference type="InterPro" id="IPR005135">
    <property type="entry name" value="Endo/exonuclease/phosphatase"/>
</dbReference>
<dbReference type="InterPro" id="IPR012337">
    <property type="entry name" value="RNaseH-like_sf"/>
</dbReference>
<name>A0A9P6GCM1_9PLEO</name>
<accession>A0A9P6GCM1</accession>
<feature type="coiled-coil region" evidence="1">
    <location>
        <begin position="185"/>
        <end position="247"/>
    </location>
</feature>